<dbReference type="SUPFAM" id="SSF50129">
    <property type="entry name" value="GroES-like"/>
    <property type="match status" value="1"/>
</dbReference>
<dbReference type="InterPro" id="IPR052733">
    <property type="entry name" value="Chloroplast_QOR"/>
</dbReference>
<name>A0A9J5XI29_SOLCO</name>
<organism evidence="1 2">
    <name type="scientific">Solanum commersonii</name>
    <name type="common">Commerson's wild potato</name>
    <name type="synonym">Commerson's nightshade</name>
    <dbReference type="NCBI Taxonomy" id="4109"/>
    <lineage>
        <taxon>Eukaryota</taxon>
        <taxon>Viridiplantae</taxon>
        <taxon>Streptophyta</taxon>
        <taxon>Embryophyta</taxon>
        <taxon>Tracheophyta</taxon>
        <taxon>Spermatophyta</taxon>
        <taxon>Magnoliopsida</taxon>
        <taxon>eudicotyledons</taxon>
        <taxon>Gunneridae</taxon>
        <taxon>Pentapetalae</taxon>
        <taxon>asterids</taxon>
        <taxon>lamiids</taxon>
        <taxon>Solanales</taxon>
        <taxon>Solanaceae</taxon>
        <taxon>Solanoideae</taxon>
        <taxon>Solaneae</taxon>
        <taxon>Solanum</taxon>
    </lineage>
</organism>
<dbReference type="AlphaFoldDB" id="A0A9J5XI29"/>
<evidence type="ECO:0000313" key="2">
    <source>
        <dbReference type="Proteomes" id="UP000824120"/>
    </source>
</evidence>
<dbReference type="SUPFAM" id="SSF51735">
    <property type="entry name" value="NAD(P)-binding Rossmann-fold domains"/>
    <property type="match status" value="1"/>
</dbReference>
<keyword evidence="2" id="KW-1185">Reference proteome</keyword>
<proteinExistence type="predicted"/>
<dbReference type="Gene3D" id="3.40.50.720">
    <property type="entry name" value="NAD(P)-binding Rossmann-like Domain"/>
    <property type="match status" value="1"/>
</dbReference>
<gene>
    <name evidence="1" type="ORF">H5410_047042</name>
</gene>
<dbReference type="Proteomes" id="UP000824120">
    <property type="component" value="Chromosome 9"/>
</dbReference>
<accession>A0A9J5XI29</accession>
<comment type="caution">
    <text evidence="1">The sequence shown here is derived from an EMBL/GenBank/DDBJ whole genome shotgun (WGS) entry which is preliminary data.</text>
</comment>
<reference evidence="1 2" key="1">
    <citation type="submission" date="2020-09" db="EMBL/GenBank/DDBJ databases">
        <title>De no assembly of potato wild relative species, Solanum commersonii.</title>
        <authorList>
            <person name="Cho K."/>
        </authorList>
    </citation>
    <scope>NUCLEOTIDE SEQUENCE [LARGE SCALE GENOMIC DNA]</scope>
    <source>
        <strain evidence="1">LZ3.2</strain>
        <tissue evidence="1">Leaf</tissue>
    </source>
</reference>
<dbReference type="InterPro" id="IPR011032">
    <property type="entry name" value="GroES-like_sf"/>
</dbReference>
<dbReference type="PANTHER" id="PTHR44013:SF1">
    <property type="entry name" value="ZINC-TYPE ALCOHOL DEHYDROGENASE-LIKE PROTEIN C16A3.02C"/>
    <property type="match status" value="1"/>
</dbReference>
<sequence length="540" mass="60258">MNSAPPKNGSLDHFAPISETLEIGESYIDGKVMHTVQYDSYGNGATRLKDKKVLEVFVGDSIRNSIQEMKDSISKDLAECRSMLLEVLGEKDTTSFEPKNIVMDVKLGQFRDENLDAWIVQAEHYFNFYKIEEDQKLNVASFYLDGEALEWCQWLFRNNQLIDWMHFTKKVRIQFKQRKYVSLQEVPSVTEYPNSLEVVSSDFCQPDILLPCLTHVTDSPLPQNYDEQSEYPIKIDEHKVFDEIKVQLFYGHPQIDMSERYVTTTSLDCWSCKQEIGFNFFEDMYLNESGIPISELLQDEMTSKDVALTGYTVKAETLLLLGSTIDVGGEVVEVGSNVKSFKAGDKVVAMLNALVGPIRFKCFIFATSLLRFGAWLKLNRSYSSQALANPAEVKLDGTGPRKNILVTATSGGVGHYVVQLAKLGNTHVTATCGACNIDFVKSLGTDEVLDYKTPEGATLKSPSGQKYDAVIHCTTGIPWSTFEPNLSSSGKVIDITPGVSAMWTFAVKKLTFKEAVGATSFNSQEGEPGIDCWACEGRET</sequence>
<dbReference type="InterPro" id="IPR036291">
    <property type="entry name" value="NAD(P)-bd_dom_sf"/>
</dbReference>
<evidence type="ECO:0000313" key="1">
    <source>
        <dbReference type="EMBL" id="KAG5586608.1"/>
    </source>
</evidence>
<protein>
    <recommendedName>
        <fullName evidence="3">Enoyl reductase (ER) domain-containing protein</fullName>
    </recommendedName>
</protein>
<dbReference type="OrthoDB" id="1298874at2759"/>
<dbReference type="Gene3D" id="3.90.180.10">
    <property type="entry name" value="Medium-chain alcohol dehydrogenases, catalytic domain"/>
    <property type="match status" value="1"/>
</dbReference>
<dbReference type="PANTHER" id="PTHR44013">
    <property type="entry name" value="ZINC-TYPE ALCOHOL DEHYDROGENASE-LIKE PROTEIN C16A3.02C"/>
    <property type="match status" value="1"/>
</dbReference>
<evidence type="ECO:0008006" key="3">
    <source>
        <dbReference type="Google" id="ProtNLM"/>
    </source>
</evidence>
<dbReference type="EMBL" id="JACXVP010000009">
    <property type="protein sequence ID" value="KAG5586608.1"/>
    <property type="molecule type" value="Genomic_DNA"/>
</dbReference>